<dbReference type="Proteomes" id="UP000887159">
    <property type="component" value="Unassembled WGS sequence"/>
</dbReference>
<sequence length="266" mass="30638">MAVNGCTASSRQLATRWFTATGALMSASSIRRRLLHRGLRARVPLYKIPLTANHRRLRLQWAHEHRTWQADWHQVVFSDESRFILWDHDGRIRGRRYAGERCLPECVIERHNCLTPGVMVWGAISCQRQSNLVRIEGNLNSNRYVREVLQPEVDPFLQVLHAAVFQQDNARPYVAKTARDFCSAQHMQLLPWPAYSPDMSPIGHVWDLVGRCLARDPRPAALKAELLLRIQAIWNSLPQADIQNLFNSMPRRIATLVAVRSGYTKY</sequence>
<organism evidence="3 4">
    <name type="scientific">Trichonephila clavipes</name>
    <name type="common">Golden silk orbweaver</name>
    <name type="synonym">Nephila clavipes</name>
    <dbReference type="NCBI Taxonomy" id="2585209"/>
    <lineage>
        <taxon>Eukaryota</taxon>
        <taxon>Metazoa</taxon>
        <taxon>Ecdysozoa</taxon>
        <taxon>Arthropoda</taxon>
        <taxon>Chelicerata</taxon>
        <taxon>Arachnida</taxon>
        <taxon>Araneae</taxon>
        <taxon>Araneomorphae</taxon>
        <taxon>Entelegynae</taxon>
        <taxon>Araneoidea</taxon>
        <taxon>Nephilidae</taxon>
        <taxon>Trichonephila</taxon>
    </lineage>
</organism>
<dbReference type="GO" id="GO:0015074">
    <property type="term" value="P:DNA integration"/>
    <property type="evidence" value="ECO:0007669"/>
    <property type="project" value="InterPro"/>
</dbReference>
<accession>A0A8X6VB78</accession>
<feature type="domain" description="Transposase Tc1-like" evidence="1">
    <location>
        <begin position="8"/>
        <end position="66"/>
    </location>
</feature>
<proteinExistence type="predicted"/>
<dbReference type="Gene3D" id="3.30.420.10">
    <property type="entry name" value="Ribonuclease H-like superfamily/Ribonuclease H"/>
    <property type="match status" value="1"/>
</dbReference>
<dbReference type="InterPro" id="IPR002492">
    <property type="entry name" value="Transposase_Tc1-like"/>
</dbReference>
<dbReference type="PANTHER" id="PTHR23022">
    <property type="entry name" value="TRANSPOSABLE ELEMENT-RELATED"/>
    <property type="match status" value="1"/>
</dbReference>
<comment type="caution">
    <text evidence="3">The sequence shown here is derived from an EMBL/GenBank/DDBJ whole genome shotgun (WGS) entry which is preliminary data.</text>
</comment>
<name>A0A8X6VB78_TRICX</name>
<dbReference type="PANTHER" id="PTHR23022:SF134">
    <property type="entry name" value="TRANSPOSABLE ELEMENT TC1 TRANSPOSASE"/>
    <property type="match status" value="1"/>
</dbReference>
<evidence type="ECO:0000259" key="1">
    <source>
        <dbReference type="Pfam" id="PF01498"/>
    </source>
</evidence>
<dbReference type="InterPro" id="IPR036397">
    <property type="entry name" value="RNaseH_sf"/>
</dbReference>
<dbReference type="InterPro" id="IPR038717">
    <property type="entry name" value="Tc1-like_DDE_dom"/>
</dbReference>
<protein>
    <submittedName>
        <fullName evidence="3">Transposable element Tcb2 transposase</fullName>
    </submittedName>
</protein>
<dbReference type="InterPro" id="IPR052338">
    <property type="entry name" value="Transposase_5"/>
</dbReference>
<dbReference type="Pfam" id="PF01498">
    <property type="entry name" value="HTH_Tnp_Tc3_2"/>
    <property type="match status" value="1"/>
</dbReference>
<dbReference type="GO" id="GO:0003677">
    <property type="term" value="F:DNA binding"/>
    <property type="evidence" value="ECO:0007669"/>
    <property type="project" value="InterPro"/>
</dbReference>
<dbReference type="AlphaFoldDB" id="A0A8X6VB78"/>
<reference evidence="3" key="1">
    <citation type="submission" date="2020-08" db="EMBL/GenBank/DDBJ databases">
        <title>Multicomponent nature underlies the extraordinary mechanical properties of spider dragline silk.</title>
        <authorList>
            <person name="Kono N."/>
            <person name="Nakamura H."/>
            <person name="Mori M."/>
            <person name="Yoshida Y."/>
            <person name="Ohtoshi R."/>
            <person name="Malay A.D."/>
            <person name="Moran D.A.P."/>
            <person name="Tomita M."/>
            <person name="Numata K."/>
            <person name="Arakawa K."/>
        </authorList>
    </citation>
    <scope>NUCLEOTIDE SEQUENCE</scope>
</reference>
<dbReference type="Pfam" id="PF13358">
    <property type="entry name" value="DDE_3"/>
    <property type="match status" value="1"/>
</dbReference>
<feature type="domain" description="Tc1-like transposase DDE" evidence="2">
    <location>
        <begin position="74"/>
        <end position="211"/>
    </location>
</feature>
<dbReference type="GO" id="GO:0006313">
    <property type="term" value="P:DNA transposition"/>
    <property type="evidence" value="ECO:0007669"/>
    <property type="project" value="InterPro"/>
</dbReference>
<gene>
    <name evidence="3" type="ORF">TNCV_5076011</name>
</gene>
<evidence type="ECO:0000259" key="2">
    <source>
        <dbReference type="Pfam" id="PF13358"/>
    </source>
</evidence>
<dbReference type="EMBL" id="BMAU01021225">
    <property type="protein sequence ID" value="GFY01134.1"/>
    <property type="molecule type" value="Genomic_DNA"/>
</dbReference>
<evidence type="ECO:0000313" key="4">
    <source>
        <dbReference type="Proteomes" id="UP000887159"/>
    </source>
</evidence>
<keyword evidence="4" id="KW-1185">Reference proteome</keyword>
<evidence type="ECO:0000313" key="3">
    <source>
        <dbReference type="EMBL" id="GFY01134.1"/>
    </source>
</evidence>